<dbReference type="OrthoDB" id="272512at2759"/>
<evidence type="ECO:0000256" key="7">
    <source>
        <dbReference type="SAM" id="MobiDB-lite"/>
    </source>
</evidence>
<keyword evidence="4" id="KW-0443">Lipid metabolism</keyword>
<name>A0A7J0EI37_9ERIC</name>
<dbReference type="GO" id="GO:0005783">
    <property type="term" value="C:endoplasmic reticulum"/>
    <property type="evidence" value="ECO:0007669"/>
    <property type="project" value="TreeGrafter"/>
</dbReference>
<dbReference type="PANTHER" id="PTHR23063:SF54">
    <property type="entry name" value="LYSOPHOSPHOLIPID ACYLTRANSFERASE LPEAT1"/>
    <property type="match status" value="1"/>
</dbReference>
<evidence type="ECO:0000313" key="9">
    <source>
        <dbReference type="EMBL" id="GFY86144.1"/>
    </source>
</evidence>
<feature type="transmembrane region" description="Helical" evidence="8">
    <location>
        <begin position="85"/>
        <end position="112"/>
    </location>
</feature>
<comment type="caution">
    <text evidence="9">The sequence shown here is derived from an EMBL/GenBank/DDBJ whole genome shotgun (WGS) entry which is preliminary data.</text>
</comment>
<evidence type="ECO:0000256" key="6">
    <source>
        <dbReference type="ARBA" id="ARBA00023315"/>
    </source>
</evidence>
<evidence type="ECO:0000256" key="8">
    <source>
        <dbReference type="SAM" id="Phobius"/>
    </source>
</evidence>
<proteinExistence type="predicted"/>
<evidence type="ECO:0000256" key="3">
    <source>
        <dbReference type="ARBA" id="ARBA00022989"/>
    </source>
</evidence>
<dbReference type="EMBL" id="BJWL01000004">
    <property type="protein sequence ID" value="GFY86144.1"/>
    <property type="molecule type" value="Genomic_DNA"/>
</dbReference>
<evidence type="ECO:0000313" key="10">
    <source>
        <dbReference type="Proteomes" id="UP000585474"/>
    </source>
</evidence>
<dbReference type="Proteomes" id="UP000585474">
    <property type="component" value="Unassembled WGS sequence"/>
</dbReference>
<evidence type="ECO:0000256" key="2">
    <source>
        <dbReference type="ARBA" id="ARBA00022692"/>
    </source>
</evidence>
<dbReference type="GO" id="GO:0071618">
    <property type="term" value="F:lysophosphatidylethanolamine acyltransferase activity"/>
    <property type="evidence" value="ECO:0007669"/>
    <property type="project" value="TreeGrafter"/>
</dbReference>
<dbReference type="GO" id="GO:0006644">
    <property type="term" value="P:phospholipid metabolic process"/>
    <property type="evidence" value="ECO:0007669"/>
    <property type="project" value="TreeGrafter"/>
</dbReference>
<accession>A0A7J0EI37</accession>
<dbReference type="AlphaFoldDB" id="A0A7J0EI37"/>
<evidence type="ECO:0000256" key="1">
    <source>
        <dbReference type="ARBA" id="ARBA00022679"/>
    </source>
</evidence>
<evidence type="ECO:0000256" key="5">
    <source>
        <dbReference type="ARBA" id="ARBA00023136"/>
    </source>
</evidence>
<keyword evidence="3 8" id="KW-1133">Transmembrane helix</keyword>
<organism evidence="9 10">
    <name type="scientific">Actinidia rufa</name>
    <dbReference type="NCBI Taxonomy" id="165716"/>
    <lineage>
        <taxon>Eukaryota</taxon>
        <taxon>Viridiplantae</taxon>
        <taxon>Streptophyta</taxon>
        <taxon>Embryophyta</taxon>
        <taxon>Tracheophyta</taxon>
        <taxon>Spermatophyta</taxon>
        <taxon>Magnoliopsida</taxon>
        <taxon>eudicotyledons</taxon>
        <taxon>Gunneridae</taxon>
        <taxon>Pentapetalae</taxon>
        <taxon>asterids</taxon>
        <taxon>Ericales</taxon>
        <taxon>Actinidiaceae</taxon>
        <taxon>Actinidia</taxon>
    </lineage>
</organism>
<feature type="compositionally biased region" description="Basic and acidic residues" evidence="7">
    <location>
        <begin position="26"/>
        <end position="35"/>
    </location>
</feature>
<protein>
    <submittedName>
        <fullName evidence="9">Phospholipid/glycerol acyltransferase family protein</fullName>
    </submittedName>
</protein>
<reference evidence="9 10" key="1">
    <citation type="submission" date="2019-07" db="EMBL/GenBank/DDBJ databases">
        <title>De Novo Assembly of kiwifruit Actinidia rufa.</title>
        <authorList>
            <person name="Sugita-Konishi S."/>
            <person name="Sato K."/>
            <person name="Mori E."/>
            <person name="Abe Y."/>
            <person name="Kisaki G."/>
            <person name="Hamano K."/>
            <person name="Suezawa K."/>
            <person name="Otani M."/>
            <person name="Fukuda T."/>
            <person name="Manabe T."/>
            <person name="Gomi K."/>
            <person name="Tabuchi M."/>
            <person name="Akimitsu K."/>
            <person name="Kataoka I."/>
        </authorList>
    </citation>
    <scope>NUCLEOTIDE SEQUENCE [LARGE SCALE GENOMIC DNA]</scope>
    <source>
        <strain evidence="10">cv. Fuchu</strain>
    </source>
</reference>
<keyword evidence="1 9" id="KW-0808">Transferase</keyword>
<dbReference type="PANTHER" id="PTHR23063">
    <property type="entry name" value="PHOSPHOLIPID ACYLTRANSFERASE"/>
    <property type="match status" value="1"/>
</dbReference>
<keyword evidence="2 8" id="KW-0812">Transmembrane</keyword>
<keyword evidence="5 8" id="KW-0472">Membrane</keyword>
<sequence>MESELKDLNPKSTAPQTQPPDPIDDGSAKDDRPLLKSDSSSSADAAPPPVSAAIIDELEKKYAAYVRRDVYGTMGRGELPWTEKVLLAIASVTLVPIRVAVGMAIIVLYYLICRVCTLFSAPNREEEQEDYAHMGGWRRAVIVQVGKFLSRVMLFVLGFYWINETYRDPDVDGKLNSEAESKDQCEAPGRPGAIIGNHVSYVDILYQMSSSFPSFVAKRSVARLPLVGLISKCLGCVLCPAGVKVI</sequence>
<feature type="region of interest" description="Disordered" evidence="7">
    <location>
        <begin position="1"/>
        <end position="48"/>
    </location>
</feature>
<dbReference type="SUPFAM" id="SSF69593">
    <property type="entry name" value="Glycerol-3-phosphate (1)-acyltransferase"/>
    <property type="match status" value="1"/>
</dbReference>
<evidence type="ECO:0000256" key="4">
    <source>
        <dbReference type="ARBA" id="ARBA00023098"/>
    </source>
</evidence>
<keyword evidence="10" id="KW-1185">Reference proteome</keyword>
<gene>
    <name evidence="9" type="ORF">Acr_04g0008820</name>
</gene>
<keyword evidence="6 9" id="KW-0012">Acyltransferase</keyword>